<dbReference type="InterPro" id="IPR036390">
    <property type="entry name" value="WH_DNA-bd_sf"/>
</dbReference>
<evidence type="ECO:0000259" key="4">
    <source>
        <dbReference type="PROSITE" id="PS50995"/>
    </source>
</evidence>
<reference evidence="5 6" key="1">
    <citation type="submission" date="2022-10" db="EMBL/GenBank/DDBJ databases">
        <title>Paenibacillus description and whole genome data of maize root bacterial community.</title>
        <authorList>
            <person name="Marton D."/>
            <person name="Farkas M."/>
            <person name="Cserhati M."/>
        </authorList>
    </citation>
    <scope>NUCLEOTIDE SEQUENCE [LARGE SCALE GENOMIC DNA]</scope>
    <source>
        <strain evidence="5 6">P96</strain>
    </source>
</reference>
<sequence length="146" mass="16714">MTSAEENCIIDSLQNLYFLINSKFGSCAGVSPSRLRLLQQLYSADEISQTALQKELQIDSAAITRHLKQLEADGVVTRRMNPDDNRVTLVQLTDHGRQQIVTYQEEKIRFTAHMLQGFSEEKQQQLSSMIHRLQTNIQDYEGVNDK</sequence>
<keyword evidence="6" id="KW-1185">Reference proteome</keyword>
<dbReference type="InterPro" id="IPR000835">
    <property type="entry name" value="HTH_MarR-typ"/>
</dbReference>
<dbReference type="PRINTS" id="PR00598">
    <property type="entry name" value="HTHMARR"/>
</dbReference>
<evidence type="ECO:0000313" key="6">
    <source>
        <dbReference type="Proteomes" id="UP001241848"/>
    </source>
</evidence>
<evidence type="ECO:0000256" key="3">
    <source>
        <dbReference type="ARBA" id="ARBA00023163"/>
    </source>
</evidence>
<proteinExistence type="predicted"/>
<dbReference type="PANTHER" id="PTHR42756:SF1">
    <property type="entry name" value="TRANSCRIPTIONAL REPRESSOR OF EMRAB OPERON"/>
    <property type="match status" value="1"/>
</dbReference>
<dbReference type="RefSeq" id="WP_305753969.1">
    <property type="nucleotide sequence ID" value="NZ_JAPCKK010000011.1"/>
</dbReference>
<dbReference type="EMBL" id="JAPCKK010000011">
    <property type="protein sequence ID" value="MDP4096353.1"/>
    <property type="molecule type" value="Genomic_DNA"/>
</dbReference>
<dbReference type="SUPFAM" id="SSF46785">
    <property type="entry name" value="Winged helix' DNA-binding domain"/>
    <property type="match status" value="1"/>
</dbReference>
<keyword evidence="2" id="KW-0238">DNA-binding</keyword>
<evidence type="ECO:0000256" key="2">
    <source>
        <dbReference type="ARBA" id="ARBA00023125"/>
    </source>
</evidence>
<dbReference type="SMART" id="SM00347">
    <property type="entry name" value="HTH_MARR"/>
    <property type="match status" value="1"/>
</dbReference>
<dbReference type="PROSITE" id="PS50995">
    <property type="entry name" value="HTH_MARR_2"/>
    <property type="match status" value="1"/>
</dbReference>
<dbReference type="Gene3D" id="1.10.10.10">
    <property type="entry name" value="Winged helix-like DNA-binding domain superfamily/Winged helix DNA-binding domain"/>
    <property type="match status" value="1"/>
</dbReference>
<keyword evidence="3" id="KW-0804">Transcription</keyword>
<feature type="domain" description="HTH marR-type" evidence="4">
    <location>
        <begin position="1"/>
        <end position="135"/>
    </location>
</feature>
<evidence type="ECO:0000313" key="5">
    <source>
        <dbReference type="EMBL" id="MDP4096353.1"/>
    </source>
</evidence>
<evidence type="ECO:0000256" key="1">
    <source>
        <dbReference type="ARBA" id="ARBA00023015"/>
    </source>
</evidence>
<dbReference type="InterPro" id="IPR036388">
    <property type="entry name" value="WH-like_DNA-bd_sf"/>
</dbReference>
<organism evidence="5 6">
    <name type="scientific">Paenibacillus zeirhizosphaerae</name>
    <dbReference type="NCBI Taxonomy" id="2987519"/>
    <lineage>
        <taxon>Bacteria</taxon>
        <taxon>Bacillati</taxon>
        <taxon>Bacillota</taxon>
        <taxon>Bacilli</taxon>
        <taxon>Bacillales</taxon>
        <taxon>Paenibacillaceae</taxon>
        <taxon>Paenibacillus</taxon>
    </lineage>
</organism>
<dbReference type="Proteomes" id="UP001241848">
    <property type="component" value="Unassembled WGS sequence"/>
</dbReference>
<gene>
    <name evidence="5" type="ORF">OIN60_06170</name>
</gene>
<accession>A0ABT9FNP6</accession>
<protein>
    <submittedName>
        <fullName evidence="5">MarR family transcriptional regulator</fullName>
    </submittedName>
</protein>
<comment type="caution">
    <text evidence="5">The sequence shown here is derived from an EMBL/GenBank/DDBJ whole genome shotgun (WGS) entry which is preliminary data.</text>
</comment>
<name>A0ABT9FNP6_9BACL</name>
<keyword evidence="1" id="KW-0805">Transcription regulation</keyword>
<dbReference type="PANTHER" id="PTHR42756">
    <property type="entry name" value="TRANSCRIPTIONAL REGULATOR, MARR"/>
    <property type="match status" value="1"/>
</dbReference>
<dbReference type="InterPro" id="IPR011991">
    <property type="entry name" value="ArsR-like_HTH"/>
</dbReference>
<dbReference type="CDD" id="cd00090">
    <property type="entry name" value="HTH_ARSR"/>
    <property type="match status" value="1"/>
</dbReference>
<dbReference type="Pfam" id="PF01047">
    <property type="entry name" value="MarR"/>
    <property type="match status" value="1"/>
</dbReference>